<sequence length="310" mass="36499">MEKYWYPVDFSGFKIKEINLFGNEILVLNNGKYFAFQNRCPHRNAKLSLGKIMSDRIKCSYHGWEFDMNGKCVYVPSSDSEGHVNLKKYNIKEKNGIVWISLDIPDHDVPEFPEFNDMTFRKIKCGPYVFNSNPFRVMENILDVSHFAFVHEGYLGDSKYPQIPKYEVEVNNNEIIAKDIKVWQPNPDGTGETKLVSYTYKVLDPLILYFRKNSDEKIFSMYFAIFPESKQKSIVYAWIAMNYAFEYSEEKIRSFEDEVMSQDKMVVESQPYEYYLDVSKESHVEADKATILYRYWINKKIGKRSDIGLI</sequence>
<dbReference type="CDD" id="cd03469">
    <property type="entry name" value="Rieske_RO_Alpha_N"/>
    <property type="match status" value="1"/>
</dbReference>
<dbReference type="GO" id="GO:0051537">
    <property type="term" value="F:2 iron, 2 sulfur cluster binding"/>
    <property type="evidence" value="ECO:0007669"/>
    <property type="project" value="UniProtKB-KW"/>
</dbReference>
<organism evidence="7 8">
    <name type="scientific">Acidianus brierleyi</name>
    <dbReference type="NCBI Taxonomy" id="41673"/>
    <lineage>
        <taxon>Archaea</taxon>
        <taxon>Thermoproteota</taxon>
        <taxon>Thermoprotei</taxon>
        <taxon>Sulfolobales</taxon>
        <taxon>Sulfolobaceae</taxon>
        <taxon>Acidianus</taxon>
    </lineage>
</organism>
<keyword evidence="2" id="KW-0479">Metal-binding</keyword>
<dbReference type="Gene3D" id="3.90.380.10">
    <property type="entry name" value="Naphthalene 1,2-dioxygenase Alpha Subunit, Chain A, domain 1"/>
    <property type="match status" value="1"/>
</dbReference>
<evidence type="ECO:0000256" key="4">
    <source>
        <dbReference type="ARBA" id="ARBA00023004"/>
    </source>
</evidence>
<evidence type="ECO:0000256" key="3">
    <source>
        <dbReference type="ARBA" id="ARBA00023002"/>
    </source>
</evidence>
<dbReference type="Gene3D" id="2.102.10.10">
    <property type="entry name" value="Rieske [2Fe-2S] iron-sulphur domain"/>
    <property type="match status" value="1"/>
</dbReference>
<dbReference type="GO" id="GO:0016491">
    <property type="term" value="F:oxidoreductase activity"/>
    <property type="evidence" value="ECO:0007669"/>
    <property type="project" value="UniProtKB-KW"/>
</dbReference>
<evidence type="ECO:0000259" key="6">
    <source>
        <dbReference type="PROSITE" id="PS51296"/>
    </source>
</evidence>
<dbReference type="EMBL" id="CP029289">
    <property type="protein sequence ID" value="AWR93750.1"/>
    <property type="molecule type" value="Genomic_DNA"/>
</dbReference>
<feature type="domain" description="Rieske" evidence="6">
    <location>
        <begin position="5"/>
        <end position="100"/>
    </location>
</feature>
<dbReference type="PANTHER" id="PTHR21266">
    <property type="entry name" value="IRON-SULFUR DOMAIN CONTAINING PROTEIN"/>
    <property type="match status" value="1"/>
</dbReference>
<dbReference type="PROSITE" id="PS51296">
    <property type="entry name" value="RIESKE"/>
    <property type="match status" value="1"/>
</dbReference>
<dbReference type="OrthoDB" id="6837at2157"/>
<accession>A0A2U9ICN4</accession>
<proteinExistence type="predicted"/>
<reference evidence="7 8" key="1">
    <citation type="submission" date="2018-05" db="EMBL/GenBank/DDBJ databases">
        <title>Complete Genome Sequences of Extremely Thermoacidophilic, Metal-Mobilizing Type-Strain Members of the Archaeal Family Sulfolobaceae: Acidianus brierleyi DSM-1651T, Acidianus sulfidivorans DSM-18786T, Metallosphaera hakonensis DSM-7519T, and Metallosphaera prunae DSM-10039T.</title>
        <authorList>
            <person name="Counts J.A."/>
            <person name="Kelly R.M."/>
        </authorList>
    </citation>
    <scope>NUCLEOTIDE SEQUENCE [LARGE SCALE GENOMIC DNA]</scope>
    <source>
        <strain evidence="7 8">DSM 1651</strain>
    </source>
</reference>
<dbReference type="SUPFAM" id="SSF50022">
    <property type="entry name" value="ISP domain"/>
    <property type="match status" value="1"/>
</dbReference>
<dbReference type="GeneID" id="36831108"/>
<dbReference type="Pfam" id="PF00355">
    <property type="entry name" value="Rieske"/>
    <property type="match status" value="1"/>
</dbReference>
<dbReference type="RefSeq" id="WP_110269634.1">
    <property type="nucleotide sequence ID" value="NZ_CP029289.2"/>
</dbReference>
<evidence type="ECO:0000313" key="8">
    <source>
        <dbReference type="Proteomes" id="UP000248044"/>
    </source>
</evidence>
<dbReference type="PANTHER" id="PTHR21266:SF60">
    <property type="entry name" value="3-KETOSTEROID-9-ALPHA-MONOOXYGENASE, OXYGENASE COMPONENT"/>
    <property type="match status" value="1"/>
</dbReference>
<dbReference type="AlphaFoldDB" id="A0A2U9ICN4"/>
<dbReference type="InterPro" id="IPR044043">
    <property type="entry name" value="VanA_C_cat"/>
</dbReference>
<dbReference type="InterPro" id="IPR050584">
    <property type="entry name" value="Cholesterol_7-desaturase"/>
</dbReference>
<keyword evidence="4" id="KW-0408">Iron</keyword>
<dbReference type="Pfam" id="PF19112">
    <property type="entry name" value="VanA_C"/>
    <property type="match status" value="1"/>
</dbReference>
<keyword evidence="5" id="KW-0411">Iron-sulfur</keyword>
<dbReference type="KEGG" id="abri:DFR85_03090"/>
<keyword evidence="1" id="KW-0001">2Fe-2S</keyword>
<evidence type="ECO:0000256" key="2">
    <source>
        <dbReference type="ARBA" id="ARBA00022723"/>
    </source>
</evidence>
<evidence type="ECO:0000256" key="1">
    <source>
        <dbReference type="ARBA" id="ARBA00022714"/>
    </source>
</evidence>
<dbReference type="InterPro" id="IPR036922">
    <property type="entry name" value="Rieske_2Fe-2S_sf"/>
</dbReference>
<dbReference type="Proteomes" id="UP000248044">
    <property type="component" value="Chromosome"/>
</dbReference>
<keyword evidence="8" id="KW-1185">Reference proteome</keyword>
<protein>
    <recommendedName>
        <fullName evidence="6">Rieske domain-containing protein</fullName>
    </recommendedName>
</protein>
<dbReference type="GO" id="GO:0046872">
    <property type="term" value="F:metal ion binding"/>
    <property type="evidence" value="ECO:0007669"/>
    <property type="project" value="UniProtKB-KW"/>
</dbReference>
<dbReference type="InterPro" id="IPR017941">
    <property type="entry name" value="Rieske_2Fe-2S"/>
</dbReference>
<dbReference type="SUPFAM" id="SSF55961">
    <property type="entry name" value="Bet v1-like"/>
    <property type="match status" value="1"/>
</dbReference>
<evidence type="ECO:0000313" key="7">
    <source>
        <dbReference type="EMBL" id="AWR93750.1"/>
    </source>
</evidence>
<gene>
    <name evidence="7" type="ORF">DFR85_03090</name>
</gene>
<keyword evidence="3" id="KW-0560">Oxidoreductase</keyword>
<evidence type="ECO:0000256" key="5">
    <source>
        <dbReference type="ARBA" id="ARBA00023014"/>
    </source>
</evidence>
<name>A0A2U9ICN4_9CREN</name>